<comment type="caution">
    <text evidence="4">The sequence shown here is derived from an EMBL/GenBank/DDBJ whole genome shotgun (WGS) entry which is preliminary data.</text>
</comment>
<gene>
    <name evidence="4" type="ORF">PoB_007570400</name>
</gene>
<name>A0AAV4DYQ4_9GAST</name>
<dbReference type="EMBL" id="BLXT01008461">
    <property type="protein sequence ID" value="GFO49199.1"/>
    <property type="molecule type" value="Genomic_DNA"/>
</dbReference>
<dbReference type="InterPro" id="IPR025110">
    <property type="entry name" value="AMP-bd_C"/>
</dbReference>
<dbReference type="Pfam" id="PF00501">
    <property type="entry name" value="AMP-binding"/>
    <property type="match status" value="1"/>
</dbReference>
<evidence type="ECO:0000259" key="3">
    <source>
        <dbReference type="Pfam" id="PF13193"/>
    </source>
</evidence>
<dbReference type="CDD" id="cd05911">
    <property type="entry name" value="Firefly_Luc_like"/>
    <property type="match status" value="1"/>
</dbReference>
<dbReference type="AlphaFoldDB" id="A0AAV4DYQ4"/>
<comment type="similarity">
    <text evidence="1">Belongs to the ATP-dependent AMP-binding enzyme family.</text>
</comment>
<reference evidence="4 5" key="1">
    <citation type="journal article" date="2021" name="Elife">
        <title>Chloroplast acquisition without the gene transfer in kleptoplastic sea slugs, Plakobranchus ocellatus.</title>
        <authorList>
            <person name="Maeda T."/>
            <person name="Takahashi S."/>
            <person name="Yoshida T."/>
            <person name="Shimamura S."/>
            <person name="Takaki Y."/>
            <person name="Nagai Y."/>
            <person name="Toyoda A."/>
            <person name="Suzuki Y."/>
            <person name="Arimoto A."/>
            <person name="Ishii H."/>
            <person name="Satoh N."/>
            <person name="Nishiyama T."/>
            <person name="Hasebe M."/>
            <person name="Maruyama T."/>
            <person name="Minagawa J."/>
            <person name="Obokata J."/>
            <person name="Shigenobu S."/>
        </authorList>
    </citation>
    <scope>NUCLEOTIDE SEQUENCE [LARGE SCALE GENOMIC DNA]</scope>
</reference>
<dbReference type="InterPro" id="IPR045851">
    <property type="entry name" value="AMP-bd_C_sf"/>
</dbReference>
<evidence type="ECO:0000313" key="5">
    <source>
        <dbReference type="Proteomes" id="UP000735302"/>
    </source>
</evidence>
<dbReference type="InterPro" id="IPR000873">
    <property type="entry name" value="AMP-dep_synth/lig_dom"/>
</dbReference>
<dbReference type="Gene3D" id="3.30.300.30">
    <property type="match status" value="1"/>
</dbReference>
<proteinExistence type="inferred from homology"/>
<protein>
    <submittedName>
        <fullName evidence="4">4-coumarate--coa ligase 1-like</fullName>
    </submittedName>
</protein>
<dbReference type="Pfam" id="PF13193">
    <property type="entry name" value="AMP-binding_C"/>
    <property type="match status" value="1"/>
</dbReference>
<sequence>MARRNFGQQIWTRLQPQFSVSGQLQSATNNSSRLCLSSKVLLWTPQHHPTCHLHSVSRQWKRVTGSPAYALSSAKVLQSDPVPSSRLSPLPVIPAASPSRSVTRVSPADYTQSPVTSDNILRSPVPDIHIPPDLPVHQMVFELCDKYKDKLAVEEFLTGRKYTYTQLKDASFRVASALYRKGYRKGDVLLAFAVNNVDYTVLMVACAAIGVWFSAANPGFTSDELARQLQHSGARGMCISALLSGVAKEAMANKEFPNKVKDLFVFGEASGFQPFGDLLVDDGKAFPDVDVDATKDVFVLPYSSGTTGFPKGVMLSHHNCVANVFQICKLLSPDDQDRCIGLLPLYHIYGMVVVQFVSLMGGASITYLPKFDPESFLKCLHQRKISVAFLVPPLILFLAKHPMVSNFDLTAIKEVVCGAAPLGEELTEEFIARHPSVEALRQGYGMTETSPVTNLDMTQTPGSAGHMLPNTLGKIVDVDSRQTLGMGERGELCVKGPNVMQGYYMNQEATDDMISADGWLYTGDIGYFNEEGVVVIKDRLKELIKYKGSQVAPAELEAVLLSHPDIQDVAVIGVPDQAAGELPKAFVVARPGSNLTPDQVTGFLEGKVAHTKRLRGGVQFIEEIPKNPSGKILRRVLKASNL</sequence>
<dbReference type="Proteomes" id="UP000735302">
    <property type="component" value="Unassembled WGS sequence"/>
</dbReference>
<dbReference type="SUPFAM" id="SSF56801">
    <property type="entry name" value="Acetyl-CoA synthetase-like"/>
    <property type="match status" value="1"/>
</dbReference>
<dbReference type="GO" id="GO:0016405">
    <property type="term" value="F:CoA-ligase activity"/>
    <property type="evidence" value="ECO:0007669"/>
    <property type="project" value="TreeGrafter"/>
</dbReference>
<dbReference type="PANTHER" id="PTHR24096:SF422">
    <property type="entry name" value="BCDNA.GH02901"/>
    <property type="match status" value="1"/>
</dbReference>
<dbReference type="Gene3D" id="3.40.50.12780">
    <property type="entry name" value="N-terminal domain of ligase-like"/>
    <property type="match status" value="1"/>
</dbReference>
<evidence type="ECO:0000259" key="2">
    <source>
        <dbReference type="Pfam" id="PF00501"/>
    </source>
</evidence>
<accession>A0AAV4DYQ4</accession>
<evidence type="ECO:0000256" key="1">
    <source>
        <dbReference type="ARBA" id="ARBA00006432"/>
    </source>
</evidence>
<dbReference type="FunFam" id="3.30.300.30:FF:000007">
    <property type="entry name" value="4-coumarate--CoA ligase 2"/>
    <property type="match status" value="1"/>
</dbReference>
<dbReference type="PANTHER" id="PTHR24096">
    <property type="entry name" value="LONG-CHAIN-FATTY-ACID--COA LIGASE"/>
    <property type="match status" value="1"/>
</dbReference>
<feature type="domain" description="AMP-dependent synthetase/ligase" evidence="2">
    <location>
        <begin position="144"/>
        <end position="504"/>
    </location>
</feature>
<keyword evidence="5" id="KW-1185">Reference proteome</keyword>
<organism evidence="4 5">
    <name type="scientific">Plakobranchus ocellatus</name>
    <dbReference type="NCBI Taxonomy" id="259542"/>
    <lineage>
        <taxon>Eukaryota</taxon>
        <taxon>Metazoa</taxon>
        <taxon>Spiralia</taxon>
        <taxon>Lophotrochozoa</taxon>
        <taxon>Mollusca</taxon>
        <taxon>Gastropoda</taxon>
        <taxon>Heterobranchia</taxon>
        <taxon>Euthyneura</taxon>
        <taxon>Panpulmonata</taxon>
        <taxon>Sacoglossa</taxon>
        <taxon>Placobranchoidea</taxon>
        <taxon>Plakobranchidae</taxon>
        <taxon>Plakobranchus</taxon>
    </lineage>
</organism>
<feature type="domain" description="AMP-binding enzyme C-terminal" evidence="3">
    <location>
        <begin position="555"/>
        <end position="631"/>
    </location>
</feature>
<dbReference type="InterPro" id="IPR042099">
    <property type="entry name" value="ANL_N_sf"/>
</dbReference>
<keyword evidence="4" id="KW-0436">Ligase</keyword>
<dbReference type="PROSITE" id="PS00455">
    <property type="entry name" value="AMP_BINDING"/>
    <property type="match status" value="1"/>
</dbReference>
<dbReference type="InterPro" id="IPR020845">
    <property type="entry name" value="AMP-binding_CS"/>
</dbReference>
<evidence type="ECO:0000313" key="4">
    <source>
        <dbReference type="EMBL" id="GFO49199.1"/>
    </source>
</evidence>